<dbReference type="CDD" id="cd05670">
    <property type="entry name" value="M20_Acy1_YkuR-like"/>
    <property type="match status" value="1"/>
</dbReference>
<evidence type="ECO:0000256" key="5">
    <source>
        <dbReference type="HAMAP-Rule" id="MF_01692"/>
    </source>
</evidence>
<dbReference type="GO" id="GO:0009089">
    <property type="term" value="P:lysine biosynthetic process via diaminopimelate"/>
    <property type="evidence" value="ECO:0007669"/>
    <property type="project" value="UniProtKB-UniRule"/>
</dbReference>
<dbReference type="InterPro" id="IPR023905">
    <property type="entry name" value="AcetylDAP_deacetylase"/>
</dbReference>
<feature type="binding site" evidence="6">
    <location>
        <position position="147"/>
    </location>
    <ligand>
        <name>Mn(2+)</name>
        <dbReference type="ChEBI" id="CHEBI:29035"/>
        <label>2</label>
    </ligand>
</feature>
<dbReference type="Proteomes" id="UP000199159">
    <property type="component" value="Unassembled WGS sequence"/>
</dbReference>
<dbReference type="GO" id="GO:0019877">
    <property type="term" value="P:diaminopimelate biosynthetic process"/>
    <property type="evidence" value="ECO:0007669"/>
    <property type="project" value="UniProtKB-UniRule"/>
</dbReference>
<dbReference type="Pfam" id="PF01546">
    <property type="entry name" value="Peptidase_M20"/>
    <property type="match status" value="1"/>
</dbReference>
<dbReference type="Pfam" id="PF07687">
    <property type="entry name" value="M20_dimer"/>
    <property type="match status" value="1"/>
</dbReference>
<dbReference type="FunFam" id="3.30.70.360:FF:000001">
    <property type="entry name" value="N-acetyldiaminopimelate deacetylase"/>
    <property type="match status" value="1"/>
</dbReference>
<dbReference type="Gene3D" id="3.40.630.10">
    <property type="entry name" value="Zn peptidases"/>
    <property type="match status" value="1"/>
</dbReference>
<evidence type="ECO:0000256" key="3">
    <source>
        <dbReference type="ARBA" id="ARBA00022915"/>
    </source>
</evidence>
<feature type="binding site" evidence="6">
    <location>
        <position position="366"/>
    </location>
    <ligand>
        <name>Mn(2+)</name>
        <dbReference type="ChEBI" id="CHEBI:29035"/>
        <label>2</label>
    </ligand>
</feature>
<comment type="function">
    <text evidence="5">Catalyzes the conversion of N-acetyl-diaminopimelate to diaminopimelate and acetate.</text>
</comment>
<feature type="binding site" evidence="6">
    <location>
        <position position="113"/>
    </location>
    <ligand>
        <name>Mn(2+)</name>
        <dbReference type="ChEBI" id="CHEBI:29035"/>
        <label>2</label>
    </ligand>
</feature>
<keyword evidence="9" id="KW-1185">Reference proteome</keyword>
<dbReference type="STRING" id="930152.SAMN05216565_102259"/>
<comment type="cofactor">
    <cofactor evidence="6">
        <name>Mn(2+)</name>
        <dbReference type="ChEBI" id="CHEBI:29035"/>
    </cofactor>
    <text evidence="6">The Mn(2+) ion enhances activity.</text>
</comment>
<feature type="active site" description="Proton acceptor" evidence="5">
    <location>
        <position position="147"/>
    </location>
</feature>
<evidence type="ECO:0000256" key="2">
    <source>
        <dbReference type="ARBA" id="ARBA00022801"/>
    </source>
</evidence>
<accession>A0A1H0RK79</accession>
<evidence type="ECO:0000256" key="4">
    <source>
        <dbReference type="ARBA" id="ARBA00023154"/>
    </source>
</evidence>
<dbReference type="PANTHER" id="PTHR11014">
    <property type="entry name" value="PEPTIDASE M20 FAMILY MEMBER"/>
    <property type="match status" value="1"/>
</dbReference>
<dbReference type="InterPro" id="IPR002933">
    <property type="entry name" value="Peptidase_M20"/>
</dbReference>
<feature type="active site" evidence="5">
    <location>
        <position position="88"/>
    </location>
</feature>
<evidence type="ECO:0000256" key="1">
    <source>
        <dbReference type="ARBA" id="ARBA00022605"/>
    </source>
</evidence>
<comment type="pathway">
    <text evidence="5">Amino-acid biosynthesis; L-lysine biosynthesis via DAP pathway; LL-2,6-diaminopimelate from (S)-tetrahydrodipicolinate (acetylase route): step 3/3.</text>
</comment>
<protein>
    <recommendedName>
        <fullName evidence="5">N-acetyldiaminopimelate deacetylase</fullName>
        <ecNumber evidence="5">3.5.1.47</ecNumber>
    </recommendedName>
</protein>
<dbReference type="UniPathway" id="UPA00034">
    <property type="reaction ID" value="UER00024"/>
</dbReference>
<keyword evidence="4 5" id="KW-0457">Lysine biosynthesis</keyword>
<dbReference type="InterPro" id="IPR011650">
    <property type="entry name" value="Peptidase_M20_dimer"/>
</dbReference>
<keyword evidence="1 5" id="KW-0028">Amino-acid biosynthesis</keyword>
<dbReference type="GO" id="GO:0046872">
    <property type="term" value="F:metal ion binding"/>
    <property type="evidence" value="ECO:0007669"/>
    <property type="project" value="UniProtKB-KW"/>
</dbReference>
<comment type="similarity">
    <text evidence="5">Belongs to the peptidase M20A family. N-acetyldiaminopimelate deacetylase subfamily.</text>
</comment>
<feature type="binding site" evidence="6">
    <location>
        <position position="173"/>
    </location>
    <ligand>
        <name>Mn(2+)</name>
        <dbReference type="ChEBI" id="CHEBI:29035"/>
        <label>1</label>
    </ligand>
</feature>
<dbReference type="PIRSF" id="PIRSF005962">
    <property type="entry name" value="Pept_M20D_amidohydro"/>
    <property type="match status" value="1"/>
</dbReference>
<sequence>MDLIIHASIISIRNGVSMMVTINPFVKIRRDLHQIPELGFKEFKTQSYLLEYIRSLPQERIEIKTWETGIFVKVNGTAPTKMIGYRADIDGLPIVEETGYEFRSLHVGQMHACGHDFHMSIALGVLTNMVQTPIKDDLLFIFQPAEEGPGGALPMLQSDIMKHWNPDIIIGLHIAPEQPLGTIATKEGLLFANTSELFIDFVGKGGHAAYPHQTNDMIIAACSLVTQLQSIISRNVDPLDSAVITIGKITGGTVQNVIAENARLEGTIRTLSVDSMLKVKERIESLVKGVEVGYQCKTSIDYGAMYHQVFNHEYLTREFMDFIETQPNIHLIECREAMTGEDFGYMIKDTPGFMFWLGVESDYGLHHSKLMPNESAIDLGIQAITKYLQFKGN</sequence>
<proteinExistence type="inferred from homology"/>
<name>A0A1H0RK79_9BACI</name>
<dbReference type="EMBL" id="FNJU01000002">
    <property type="protein sequence ID" value="SDP29932.1"/>
    <property type="molecule type" value="Genomic_DNA"/>
</dbReference>
<dbReference type="HAMAP" id="MF_01692">
    <property type="entry name" value="DapEL"/>
    <property type="match status" value="1"/>
</dbReference>
<keyword evidence="3 5" id="KW-0220">Diaminopimelate biosynthesis</keyword>
<keyword evidence="2 5" id="KW-0378">Hydrolase</keyword>
<keyword evidence="6" id="KW-0464">Manganese</keyword>
<organism evidence="8 9">
    <name type="scientific">Litchfieldia salsa</name>
    <dbReference type="NCBI Taxonomy" id="930152"/>
    <lineage>
        <taxon>Bacteria</taxon>
        <taxon>Bacillati</taxon>
        <taxon>Bacillota</taxon>
        <taxon>Bacilli</taxon>
        <taxon>Bacillales</taxon>
        <taxon>Bacillaceae</taxon>
        <taxon>Litchfieldia</taxon>
    </lineage>
</organism>
<dbReference type="SUPFAM" id="SSF55031">
    <property type="entry name" value="Bacterial exopeptidase dimerisation domain"/>
    <property type="match status" value="1"/>
</dbReference>
<evidence type="ECO:0000313" key="8">
    <source>
        <dbReference type="EMBL" id="SDP29932.1"/>
    </source>
</evidence>
<gene>
    <name evidence="8" type="ORF">SAMN05216565_102259</name>
</gene>
<dbReference type="InterPro" id="IPR017439">
    <property type="entry name" value="Amidohydrolase"/>
</dbReference>
<dbReference type="AlphaFoldDB" id="A0A1H0RK79"/>
<dbReference type="Gene3D" id="3.30.70.360">
    <property type="match status" value="1"/>
</dbReference>
<dbReference type="InterPro" id="IPR036264">
    <property type="entry name" value="Bact_exopeptidase_dim_dom"/>
</dbReference>
<evidence type="ECO:0000313" key="9">
    <source>
        <dbReference type="Proteomes" id="UP000199159"/>
    </source>
</evidence>
<keyword evidence="6" id="KW-0479">Metal-binding</keyword>
<dbReference type="GO" id="GO:0050118">
    <property type="term" value="F:N-acetyldiaminopimelate deacetylase activity"/>
    <property type="evidence" value="ECO:0007669"/>
    <property type="project" value="UniProtKB-UniRule"/>
</dbReference>
<reference evidence="9" key="1">
    <citation type="submission" date="2016-10" db="EMBL/GenBank/DDBJ databases">
        <authorList>
            <person name="Varghese N."/>
            <person name="Submissions S."/>
        </authorList>
    </citation>
    <scope>NUCLEOTIDE SEQUENCE [LARGE SCALE GENOMIC DNA]</scope>
    <source>
        <strain evidence="9">IBRC-M10078</strain>
    </source>
</reference>
<evidence type="ECO:0000256" key="6">
    <source>
        <dbReference type="PIRSR" id="PIRSR005962-1"/>
    </source>
</evidence>
<feature type="domain" description="Peptidase M20 dimerisation" evidence="7">
    <location>
        <begin position="199"/>
        <end position="289"/>
    </location>
</feature>
<dbReference type="EC" id="3.5.1.47" evidence="5"/>
<feature type="binding site" evidence="6">
    <location>
        <position position="115"/>
    </location>
    <ligand>
        <name>Mn(2+)</name>
        <dbReference type="ChEBI" id="CHEBI:29035"/>
        <label>2</label>
    </ligand>
</feature>
<dbReference type="PANTHER" id="PTHR11014:SF98">
    <property type="entry name" value="N-ACETYLDIAMINOPIMELATE DEACETYLASE"/>
    <property type="match status" value="1"/>
</dbReference>
<dbReference type="NCBIfam" id="TIGR01891">
    <property type="entry name" value="amidohydrolases"/>
    <property type="match status" value="1"/>
</dbReference>
<evidence type="ECO:0000259" key="7">
    <source>
        <dbReference type="Pfam" id="PF07687"/>
    </source>
</evidence>
<comment type="catalytic activity">
    <reaction evidence="5">
        <text>N-acetyl-(2S,6S)-2,6-diaminopimelate + H2O = (2S,6S)-2,6-diaminopimelate + acetate</text>
        <dbReference type="Rhea" id="RHEA:20405"/>
        <dbReference type="ChEBI" id="CHEBI:15377"/>
        <dbReference type="ChEBI" id="CHEBI:30089"/>
        <dbReference type="ChEBI" id="CHEBI:57609"/>
        <dbReference type="ChEBI" id="CHEBI:58767"/>
        <dbReference type="EC" id="3.5.1.47"/>
    </reaction>
</comment>
<dbReference type="SUPFAM" id="SSF53187">
    <property type="entry name" value="Zn-dependent exopeptidases"/>
    <property type="match status" value="1"/>
</dbReference>